<sequence>MDNTSFDDIRSSIDQLAMTQQLLLACMDTPEQAFPTQPNHAVGVEDDAISMGTVEPLTLTQLDKIKRDVSVFKSTWENLREQYPPGNTDFAPLSFSANSWTAITSTGIIGLDKDLETDETYSQLATMTAYGVELLRKALSGLQVDRRLTMQVYNLLATLCAMLTDSQDRHRSKVTRAVGEKVEAFKRARTMNEDTHAAHT</sequence>
<dbReference type="Proteomes" id="UP001140011">
    <property type="component" value="Unassembled WGS sequence"/>
</dbReference>
<comment type="caution">
    <text evidence="1">The sequence shown here is derived from an EMBL/GenBank/DDBJ whole genome shotgun (WGS) entry which is preliminary data.</text>
</comment>
<gene>
    <name evidence="1" type="ORF">GGI19_005631</name>
</gene>
<accession>A0A9W8GW08</accession>
<reference evidence="1" key="1">
    <citation type="submission" date="2022-07" db="EMBL/GenBank/DDBJ databases">
        <title>Phylogenomic reconstructions and comparative analyses of Kickxellomycotina fungi.</title>
        <authorList>
            <person name="Reynolds N.K."/>
            <person name="Stajich J.E."/>
            <person name="Barry K."/>
            <person name="Grigoriev I.V."/>
            <person name="Crous P."/>
            <person name="Smith M.E."/>
        </authorList>
    </citation>
    <scope>NUCLEOTIDE SEQUENCE</scope>
    <source>
        <strain evidence="1">BCRC 34297</strain>
    </source>
</reference>
<proteinExistence type="predicted"/>
<keyword evidence="2" id="KW-1185">Reference proteome</keyword>
<feature type="non-terminal residue" evidence="1">
    <location>
        <position position="200"/>
    </location>
</feature>
<dbReference type="OrthoDB" id="5584209at2759"/>
<evidence type="ECO:0000313" key="2">
    <source>
        <dbReference type="Proteomes" id="UP001140011"/>
    </source>
</evidence>
<organism evidence="1 2">
    <name type="scientific">Coemansia pectinata</name>
    <dbReference type="NCBI Taxonomy" id="1052879"/>
    <lineage>
        <taxon>Eukaryota</taxon>
        <taxon>Fungi</taxon>
        <taxon>Fungi incertae sedis</taxon>
        <taxon>Zoopagomycota</taxon>
        <taxon>Kickxellomycotina</taxon>
        <taxon>Kickxellomycetes</taxon>
        <taxon>Kickxellales</taxon>
        <taxon>Kickxellaceae</taxon>
        <taxon>Coemansia</taxon>
    </lineage>
</organism>
<dbReference type="EMBL" id="JANBUH010000771">
    <property type="protein sequence ID" value="KAJ2749502.1"/>
    <property type="molecule type" value="Genomic_DNA"/>
</dbReference>
<dbReference type="AlphaFoldDB" id="A0A9W8GW08"/>
<name>A0A9W8GW08_9FUNG</name>
<protein>
    <submittedName>
        <fullName evidence="1">Uncharacterized protein</fullName>
    </submittedName>
</protein>
<evidence type="ECO:0000313" key="1">
    <source>
        <dbReference type="EMBL" id="KAJ2749502.1"/>
    </source>
</evidence>